<dbReference type="EMBL" id="JBHMEI010000006">
    <property type="protein sequence ID" value="MFB9201952.1"/>
    <property type="molecule type" value="Genomic_DNA"/>
</dbReference>
<evidence type="ECO:0000313" key="2">
    <source>
        <dbReference type="EMBL" id="MFB9201952.1"/>
    </source>
</evidence>
<dbReference type="Pfam" id="PF03691">
    <property type="entry name" value="UPF0167"/>
    <property type="match status" value="1"/>
</dbReference>
<organism evidence="2 3">
    <name type="scientific">Nonomuraea spiralis</name>
    <dbReference type="NCBI Taxonomy" id="46182"/>
    <lineage>
        <taxon>Bacteria</taxon>
        <taxon>Bacillati</taxon>
        <taxon>Actinomycetota</taxon>
        <taxon>Actinomycetes</taxon>
        <taxon>Streptosporangiales</taxon>
        <taxon>Streptosporangiaceae</taxon>
        <taxon>Nonomuraea</taxon>
    </lineage>
</organism>
<protein>
    <submittedName>
        <fullName evidence="2">CbrC family protein</fullName>
    </submittedName>
</protein>
<comment type="caution">
    <text evidence="2">The sequence shown here is derived from an EMBL/GenBank/DDBJ whole genome shotgun (WGS) entry which is preliminary data.</text>
</comment>
<proteinExistence type="inferred from homology"/>
<gene>
    <name evidence="2" type="ORF">ACFFV7_12190</name>
</gene>
<dbReference type="InterPro" id="IPR005363">
    <property type="entry name" value="UPF0167"/>
</dbReference>
<keyword evidence="3" id="KW-1185">Reference proteome</keyword>
<dbReference type="RefSeq" id="WP_189647408.1">
    <property type="nucleotide sequence ID" value="NZ_BMRC01000004.1"/>
</dbReference>
<accession>A0ABV5ICB1</accession>
<reference evidence="2 3" key="1">
    <citation type="submission" date="2024-09" db="EMBL/GenBank/DDBJ databases">
        <authorList>
            <person name="Sun Q."/>
            <person name="Mori K."/>
        </authorList>
    </citation>
    <scope>NUCLEOTIDE SEQUENCE [LARGE SCALE GENOMIC DNA]</scope>
    <source>
        <strain evidence="2 3">CCM 3426</strain>
    </source>
</reference>
<dbReference type="Proteomes" id="UP001589647">
    <property type="component" value="Unassembled WGS sequence"/>
</dbReference>
<evidence type="ECO:0000313" key="3">
    <source>
        <dbReference type="Proteomes" id="UP001589647"/>
    </source>
</evidence>
<evidence type="ECO:0000256" key="1">
    <source>
        <dbReference type="ARBA" id="ARBA00008525"/>
    </source>
</evidence>
<name>A0ABV5ICB1_9ACTN</name>
<sequence length="176" mass="19109">MLPDFAYHPDPLNTGSVTASDATCVCCGEQRGYVYTGPVYCVESLASEPCPWCIADGSLAVRFDATFVDGYDAPSGVPTEKIEIISRRTPGFSTWQGNRWLYHCGDGAAYLGAVGAPELVAYPDAQEMLRFEESTGGWPCEQVDGFLAALDKDGNPTGYLFRCRNCGIHMAYADYT</sequence>
<comment type="similarity">
    <text evidence="1">Belongs to the UPF0167 family.</text>
</comment>